<dbReference type="EMBL" id="AM114193">
    <property type="protein sequence ID" value="CAJ37043.1"/>
    <property type="molecule type" value="Genomic_DNA"/>
</dbReference>
<keyword evidence="2" id="KW-0028">Amino-acid biosynthesis</keyword>
<reference evidence="5 6" key="1">
    <citation type="journal article" date="2006" name="Science">
        <title>Genome of rice cluster I archaea -- the key methane producers in the rice rhizosphere.</title>
        <authorList>
            <person name="Erkel C."/>
            <person name="Kube M."/>
            <person name="Reinhardt R."/>
            <person name="Liesack W."/>
        </authorList>
    </citation>
    <scope>NUCLEOTIDE SEQUENCE [LARGE SCALE GENOMIC DNA]</scope>
    <source>
        <strain evidence="6">DSM 22066 / NBRC 105507 / MRE50</strain>
    </source>
</reference>
<evidence type="ECO:0000313" key="5">
    <source>
        <dbReference type="EMBL" id="CAJ37043.1"/>
    </source>
</evidence>
<evidence type="ECO:0000256" key="3">
    <source>
        <dbReference type="PROSITE-ProRule" id="PRU00703"/>
    </source>
</evidence>
<dbReference type="PROSITE" id="PS51371">
    <property type="entry name" value="CBS"/>
    <property type="match status" value="4"/>
</dbReference>
<organism evidence="5 6">
    <name type="scientific">Methanocella arvoryzae (strain DSM 22066 / NBRC 105507 / MRE50)</name>
    <dbReference type="NCBI Taxonomy" id="351160"/>
    <lineage>
        <taxon>Archaea</taxon>
        <taxon>Methanobacteriati</taxon>
        <taxon>Methanobacteriota</taxon>
        <taxon>Stenosarchaea group</taxon>
        <taxon>Methanomicrobia</taxon>
        <taxon>Methanocellales</taxon>
        <taxon>Methanocellaceae</taxon>
        <taxon>Methanocella</taxon>
    </lineage>
</organism>
<keyword evidence="6" id="KW-1185">Reference proteome</keyword>
<evidence type="ECO:0000256" key="1">
    <source>
        <dbReference type="ARBA" id="ARBA00023122"/>
    </source>
</evidence>
<feature type="domain" description="CBS" evidence="4">
    <location>
        <begin position="204"/>
        <end position="259"/>
    </location>
</feature>
<dbReference type="Pfam" id="PF00571">
    <property type="entry name" value="CBS"/>
    <property type="match status" value="4"/>
</dbReference>
<gene>
    <name evidence="5" type="ORF">RCIX1864</name>
</gene>
<dbReference type="STRING" id="351160.RCIX1864"/>
<dbReference type="InterPro" id="IPR051257">
    <property type="entry name" value="Diverse_CBS-Domain"/>
</dbReference>
<feature type="domain" description="CBS" evidence="4">
    <location>
        <begin position="7"/>
        <end position="63"/>
    </location>
</feature>
<protein>
    <submittedName>
        <fullName evidence="5">Conserved hypothetical CBS domain protein</fullName>
    </submittedName>
</protein>
<sequence>MKVEDVMSVNPVWVSPGEFVTKARELMRDNNIQSLPVVKNGKYAGMITVQDIINVTSTKSNVTIDGYVRLDVPTVTPDTDLATAARKIISTDEGRLPVVLDGGRIVGMLSIVDMFEGVDDLGLPDMPVSEVMTRKVVVCEPGDPISKVWRNMTEFGLYGFPVVRSGMEVIGMITREDILKRGYVRFQREDEAMRKPSSIVQMIMSTPAITVSEDDRVKKAAGIFAERGIGRLPVVKNGKLTGIVDRYDILKVCRRLLTVD</sequence>
<dbReference type="RefSeq" id="WP_012035526.1">
    <property type="nucleotide sequence ID" value="NC_009464.1"/>
</dbReference>
<name>Q0W3K0_METAR</name>
<dbReference type="eggNOG" id="arCOG00602">
    <property type="taxonomic scope" value="Archaea"/>
</dbReference>
<proteinExistence type="predicted"/>
<dbReference type="SMART" id="SM00116">
    <property type="entry name" value="CBS"/>
    <property type="match status" value="4"/>
</dbReference>
<dbReference type="InterPro" id="IPR046342">
    <property type="entry name" value="CBS_dom_sf"/>
</dbReference>
<dbReference type="InterPro" id="IPR000644">
    <property type="entry name" value="CBS_dom"/>
</dbReference>
<feature type="domain" description="CBS" evidence="4">
    <location>
        <begin position="132"/>
        <end position="191"/>
    </location>
</feature>
<accession>Q0W3K0</accession>
<dbReference type="Gene3D" id="3.10.580.10">
    <property type="entry name" value="CBS-domain"/>
    <property type="match status" value="2"/>
</dbReference>
<keyword evidence="2" id="KW-0486">Methionine biosynthesis</keyword>
<dbReference type="AlphaFoldDB" id="Q0W3K0"/>
<dbReference type="PANTHER" id="PTHR43080:SF29">
    <property type="entry name" value="OS02G0818000 PROTEIN"/>
    <property type="match status" value="1"/>
</dbReference>
<dbReference type="SUPFAM" id="SSF54631">
    <property type="entry name" value="CBS-domain pair"/>
    <property type="match status" value="2"/>
</dbReference>
<dbReference type="Proteomes" id="UP000000663">
    <property type="component" value="Chromosome"/>
</dbReference>
<keyword evidence="1 3" id="KW-0129">CBS domain</keyword>
<dbReference type="OrthoDB" id="8919at2157"/>
<dbReference type="GeneID" id="5144549"/>
<evidence type="ECO:0000313" key="6">
    <source>
        <dbReference type="Proteomes" id="UP000000663"/>
    </source>
</evidence>
<evidence type="ECO:0000259" key="4">
    <source>
        <dbReference type="PROSITE" id="PS51371"/>
    </source>
</evidence>
<feature type="domain" description="CBS" evidence="4">
    <location>
        <begin position="67"/>
        <end position="126"/>
    </location>
</feature>
<dbReference type="GO" id="GO:0009086">
    <property type="term" value="P:methionine biosynthetic process"/>
    <property type="evidence" value="ECO:0007669"/>
    <property type="project" value="UniProtKB-KW"/>
</dbReference>
<dbReference type="KEGG" id="rci:RCIX1864"/>
<evidence type="ECO:0000256" key="2">
    <source>
        <dbReference type="ARBA" id="ARBA00023167"/>
    </source>
</evidence>
<dbReference type="PANTHER" id="PTHR43080">
    <property type="entry name" value="CBS DOMAIN-CONTAINING PROTEIN CBSX3, MITOCHONDRIAL"/>
    <property type="match status" value="1"/>
</dbReference>